<dbReference type="Proteomes" id="UP001595975">
    <property type="component" value="Unassembled WGS sequence"/>
</dbReference>
<accession>A0ABW0X0J4</accession>
<keyword evidence="1" id="KW-1133">Transmembrane helix</keyword>
<evidence type="ECO:0000256" key="1">
    <source>
        <dbReference type="SAM" id="Phobius"/>
    </source>
</evidence>
<keyword evidence="1" id="KW-0472">Membrane</keyword>
<keyword evidence="3" id="KW-1185">Reference proteome</keyword>
<proteinExistence type="predicted"/>
<keyword evidence="1" id="KW-0812">Transmembrane</keyword>
<reference evidence="3" key="1">
    <citation type="journal article" date="2019" name="Int. J. Syst. Evol. Microbiol.">
        <title>The Global Catalogue of Microorganisms (GCM) 10K type strain sequencing project: providing services to taxonomists for standard genome sequencing and annotation.</title>
        <authorList>
            <consortium name="The Broad Institute Genomics Platform"/>
            <consortium name="The Broad Institute Genome Sequencing Center for Infectious Disease"/>
            <person name="Wu L."/>
            <person name="Ma J."/>
        </authorList>
    </citation>
    <scope>NUCLEOTIDE SEQUENCE [LARGE SCALE GENOMIC DNA]</scope>
    <source>
        <strain evidence="3">CGMCC 4.1437</strain>
    </source>
</reference>
<protein>
    <recommendedName>
        <fullName evidence="4">DUF2892 domain-containing protein</fullName>
    </recommendedName>
</protein>
<organism evidence="2 3">
    <name type="scientific">Kitasatospora misakiensis</name>
    <dbReference type="NCBI Taxonomy" id="67330"/>
    <lineage>
        <taxon>Bacteria</taxon>
        <taxon>Bacillati</taxon>
        <taxon>Actinomycetota</taxon>
        <taxon>Actinomycetes</taxon>
        <taxon>Kitasatosporales</taxon>
        <taxon>Streptomycetaceae</taxon>
        <taxon>Kitasatospora</taxon>
    </lineage>
</organism>
<comment type="caution">
    <text evidence="2">The sequence shown here is derived from an EMBL/GenBank/DDBJ whole genome shotgun (WGS) entry which is preliminary data.</text>
</comment>
<name>A0ABW0X0J4_9ACTN</name>
<dbReference type="RefSeq" id="WP_380225735.1">
    <property type="nucleotide sequence ID" value="NZ_JBHSOF010000014.1"/>
</dbReference>
<feature type="transmembrane region" description="Helical" evidence="1">
    <location>
        <begin position="20"/>
        <end position="44"/>
    </location>
</feature>
<gene>
    <name evidence="2" type="ORF">ACFP3U_13685</name>
</gene>
<evidence type="ECO:0000313" key="2">
    <source>
        <dbReference type="EMBL" id="MFC5664033.1"/>
    </source>
</evidence>
<sequence length="88" mass="8983">MGGSSGFASRTVAGHLARGAVGFGALIGAFALVPFVGPVALLLLPLGVLALRGCPTCWVIGLMETVSWGRLERSCVDGRCELRPAGSK</sequence>
<evidence type="ECO:0008006" key="4">
    <source>
        <dbReference type="Google" id="ProtNLM"/>
    </source>
</evidence>
<dbReference type="EMBL" id="JBHSOF010000014">
    <property type="protein sequence ID" value="MFC5664033.1"/>
    <property type="molecule type" value="Genomic_DNA"/>
</dbReference>
<evidence type="ECO:0000313" key="3">
    <source>
        <dbReference type="Proteomes" id="UP001595975"/>
    </source>
</evidence>